<dbReference type="STRING" id="126957.T1J7V5"/>
<reference evidence="12" key="1">
    <citation type="submission" date="2011-05" db="EMBL/GenBank/DDBJ databases">
        <authorList>
            <person name="Richards S.R."/>
            <person name="Qu J."/>
            <person name="Jiang H."/>
            <person name="Jhangiani S.N."/>
            <person name="Agravi P."/>
            <person name="Goodspeed R."/>
            <person name="Gross S."/>
            <person name="Mandapat C."/>
            <person name="Jackson L."/>
            <person name="Mathew T."/>
            <person name="Pu L."/>
            <person name="Thornton R."/>
            <person name="Saada N."/>
            <person name="Wilczek-Boney K.B."/>
            <person name="Lee S."/>
            <person name="Kovar C."/>
            <person name="Wu Y."/>
            <person name="Scherer S.E."/>
            <person name="Worley K.C."/>
            <person name="Muzny D.M."/>
            <person name="Gibbs R."/>
        </authorList>
    </citation>
    <scope>NUCLEOTIDE SEQUENCE</scope>
    <source>
        <strain evidence="12">Brora</strain>
    </source>
</reference>
<organism evidence="11 12">
    <name type="scientific">Strigamia maritima</name>
    <name type="common">European centipede</name>
    <name type="synonym">Geophilus maritimus</name>
    <dbReference type="NCBI Taxonomy" id="126957"/>
    <lineage>
        <taxon>Eukaryota</taxon>
        <taxon>Metazoa</taxon>
        <taxon>Ecdysozoa</taxon>
        <taxon>Arthropoda</taxon>
        <taxon>Myriapoda</taxon>
        <taxon>Chilopoda</taxon>
        <taxon>Pleurostigmophora</taxon>
        <taxon>Geophilomorpha</taxon>
        <taxon>Linotaeniidae</taxon>
        <taxon>Strigamia</taxon>
    </lineage>
</organism>
<evidence type="ECO:0000256" key="5">
    <source>
        <dbReference type="ARBA" id="ARBA00024360"/>
    </source>
</evidence>
<evidence type="ECO:0000256" key="4">
    <source>
        <dbReference type="ARBA" id="ARBA00023315"/>
    </source>
</evidence>
<dbReference type="GO" id="GO:0047196">
    <property type="term" value="F:long-chain-alcohol O-fatty-acyltransferase activity"/>
    <property type="evidence" value="ECO:0007669"/>
    <property type="project" value="UniProtKB-EC"/>
</dbReference>
<comment type="pathway">
    <text evidence="2">Lipid metabolism.</text>
</comment>
<comment type="catalytic activity">
    <reaction evidence="6">
        <text>a long chain fatty alcohol + a fatty acyl-CoA = a long-chain alcohol wax ester + CoA</text>
        <dbReference type="Rhea" id="RHEA:38443"/>
        <dbReference type="ChEBI" id="CHEBI:17135"/>
        <dbReference type="ChEBI" id="CHEBI:57287"/>
        <dbReference type="ChEBI" id="CHEBI:77636"/>
        <dbReference type="ChEBI" id="CHEBI:235323"/>
        <dbReference type="EC" id="2.3.1.75"/>
    </reaction>
</comment>
<evidence type="ECO:0000256" key="8">
    <source>
        <dbReference type="SAM" id="Phobius"/>
    </source>
</evidence>
<evidence type="ECO:0000256" key="1">
    <source>
        <dbReference type="ARBA" id="ARBA00004771"/>
    </source>
</evidence>
<feature type="transmembrane region" description="Helical" evidence="8">
    <location>
        <begin position="384"/>
        <end position="406"/>
    </location>
</feature>
<dbReference type="PANTHER" id="PTHR31650:SF1">
    <property type="entry name" value="WAX ESTER SYNTHASE_DIACYLGLYCEROL ACYLTRANSFERASE 4-RELATED"/>
    <property type="match status" value="1"/>
</dbReference>
<comment type="catalytic activity">
    <reaction evidence="7">
        <text>an acyl-CoA + a 1,2-diacyl-sn-glycerol = a triacyl-sn-glycerol + CoA</text>
        <dbReference type="Rhea" id="RHEA:10868"/>
        <dbReference type="ChEBI" id="CHEBI:17815"/>
        <dbReference type="ChEBI" id="CHEBI:57287"/>
        <dbReference type="ChEBI" id="CHEBI:58342"/>
        <dbReference type="ChEBI" id="CHEBI:64615"/>
        <dbReference type="EC" id="2.3.1.20"/>
    </reaction>
</comment>
<dbReference type="GO" id="GO:0019432">
    <property type="term" value="P:triglyceride biosynthetic process"/>
    <property type="evidence" value="ECO:0007669"/>
    <property type="project" value="UniProtKB-UniPathway"/>
</dbReference>
<dbReference type="InterPro" id="IPR004255">
    <property type="entry name" value="O-acyltransferase_WSD1_N"/>
</dbReference>
<keyword evidence="8" id="KW-1133">Transmembrane helix</keyword>
<keyword evidence="8" id="KW-0472">Membrane</keyword>
<evidence type="ECO:0000256" key="2">
    <source>
        <dbReference type="ARBA" id="ARBA00005189"/>
    </source>
</evidence>
<protein>
    <submittedName>
        <fullName evidence="11">Uncharacterized protein</fullName>
    </submittedName>
</protein>
<dbReference type="PhylomeDB" id="T1J7V5"/>
<proteinExistence type="inferred from homology"/>
<dbReference type="GO" id="GO:0005886">
    <property type="term" value="C:plasma membrane"/>
    <property type="evidence" value="ECO:0007669"/>
    <property type="project" value="TreeGrafter"/>
</dbReference>
<dbReference type="Pfam" id="PF03007">
    <property type="entry name" value="WS_DGAT_cat"/>
    <property type="match status" value="1"/>
</dbReference>
<evidence type="ECO:0000313" key="11">
    <source>
        <dbReference type="EnsemblMetazoa" id="SMAR009762-PA"/>
    </source>
</evidence>
<feature type="domain" description="O-acyltransferase WSD1 C-terminal" evidence="10">
    <location>
        <begin position="350"/>
        <end position="475"/>
    </location>
</feature>
<dbReference type="UniPathway" id="UPA00282"/>
<keyword evidence="12" id="KW-1185">Reference proteome</keyword>
<sequence length="497" mass="56941">MATRKQQFKMNQCLKSLKYFMLGLFFDVLYFLPIILSLPLLLMFVLFRYFLGIYLTIKHRQKIHFIPGPDAIFLLNTNEMIIHGFLIIKGVPDLQDIRNRVKNTLTNPTNADGSFKYARLRSVMKTSCGFAYWLLVDSFCLENHVWPYPCTPPINENELYQMLTQISNEFMPIGQPSWLINILTLSKNYYGSDHYVLLLRFHHTITDAVSALRLLAHCFFDTGIDKLMSSRSYLKLRKNPNKISLLKLVQSMFLVPYYLTKQMVQQDRNILHGRRLSGIKLCRMSTPVSLDRVKIIKAVTDTTVNDVLLSCVGAALKAHFKTEEVVAPRKVHAALAVTFHAMRDEPELKNKCSSVTFKFRMETCSSLANLMNTHKQMTKLKTKLFLPINLMCVSLVNIIPSCLTWFPMRFIGTTFILSNVAGPQVPCYNNGNIIVRFAGFVPHINRTGIGITLFSFNGKIYFAMSVDDAIISNVKIVDRFLNSCVQEVDKLEKELVL</sequence>
<dbReference type="PANTHER" id="PTHR31650">
    <property type="entry name" value="O-ACYLTRANSFERASE (WSD1-LIKE) FAMILY PROTEIN"/>
    <property type="match status" value="1"/>
</dbReference>
<feature type="domain" description="O-acyltransferase WSD1-like N-terminal" evidence="9">
    <location>
        <begin position="124"/>
        <end position="222"/>
    </location>
</feature>
<dbReference type="Pfam" id="PF06974">
    <property type="entry name" value="WS_DGAT_C"/>
    <property type="match status" value="1"/>
</dbReference>
<evidence type="ECO:0000256" key="7">
    <source>
        <dbReference type="ARBA" id="ARBA00048109"/>
    </source>
</evidence>
<keyword evidence="4" id="KW-0012">Acyltransferase</keyword>
<dbReference type="InterPro" id="IPR045034">
    <property type="entry name" value="O-acyltransferase_WSD1-like"/>
</dbReference>
<comment type="similarity">
    <text evidence="5">In the N-terminal section; belongs to the long-chain O-acyltransferase family.</text>
</comment>
<dbReference type="EMBL" id="JH431944">
    <property type="status" value="NOT_ANNOTATED_CDS"/>
    <property type="molecule type" value="Genomic_DNA"/>
</dbReference>
<name>T1J7V5_STRMM</name>
<accession>T1J7V5</accession>
<dbReference type="GO" id="GO:0004144">
    <property type="term" value="F:diacylglycerol O-acyltransferase activity"/>
    <property type="evidence" value="ECO:0007669"/>
    <property type="project" value="UniProtKB-EC"/>
</dbReference>
<evidence type="ECO:0000313" key="12">
    <source>
        <dbReference type="Proteomes" id="UP000014500"/>
    </source>
</evidence>
<dbReference type="AlphaFoldDB" id="T1J7V5"/>
<dbReference type="EnsemblMetazoa" id="SMAR009762-RA">
    <property type="protein sequence ID" value="SMAR009762-PA"/>
    <property type="gene ID" value="SMAR009762"/>
</dbReference>
<evidence type="ECO:0000259" key="9">
    <source>
        <dbReference type="Pfam" id="PF03007"/>
    </source>
</evidence>
<reference evidence="11" key="2">
    <citation type="submission" date="2015-02" db="UniProtKB">
        <authorList>
            <consortium name="EnsemblMetazoa"/>
        </authorList>
    </citation>
    <scope>IDENTIFICATION</scope>
</reference>
<evidence type="ECO:0000256" key="6">
    <source>
        <dbReference type="ARBA" id="ARBA00047604"/>
    </source>
</evidence>
<dbReference type="OMA" id="RGMINIM"/>
<feature type="transmembrane region" description="Helical" evidence="8">
    <location>
        <begin position="28"/>
        <end position="51"/>
    </location>
</feature>
<dbReference type="HOGENOM" id="CLU_024186_1_0_1"/>
<dbReference type="Proteomes" id="UP000014500">
    <property type="component" value="Unassembled WGS sequence"/>
</dbReference>
<dbReference type="InterPro" id="IPR009721">
    <property type="entry name" value="O-acyltransferase_WSD1_C"/>
</dbReference>
<keyword evidence="8" id="KW-0812">Transmembrane</keyword>
<keyword evidence="3" id="KW-0808">Transferase</keyword>
<evidence type="ECO:0000256" key="3">
    <source>
        <dbReference type="ARBA" id="ARBA00022679"/>
    </source>
</evidence>
<comment type="pathway">
    <text evidence="1">Glycerolipid metabolism; triacylglycerol biosynthesis.</text>
</comment>
<evidence type="ECO:0000259" key="10">
    <source>
        <dbReference type="Pfam" id="PF06974"/>
    </source>
</evidence>